<keyword evidence="3 6" id="KW-0698">rRNA processing</keyword>
<keyword evidence="5 6" id="KW-0539">Nucleus</keyword>
<sequence>MDVSDVTPQLEQLDVDLNKLEEVLKPLLGDFGDLSSKLPLLDKSKLYVLMAYSIESLLFSSLRLNGVDTKNHAIYTELTRVKQYFEKIQKLETPPAERETKVNTEAVARFVKNDLAGSNKDIQNKLTELIAREKAKATAAATSSSDKKRSADEAASEGRSIEPQDQKSSARPAPSRPTVPARGAPAPTHQQQTRPATTYAPSAARPSQAPNAGGAAPTASQGPGLLGQMASTAAGVAIGSSIGHMVGNGISSMFGGSSEAGAPEASTQAQAAPQNGSAWGNNCAGATTNFTKCMDENGGNMQICGWYLEQLKACQAAASQY</sequence>
<dbReference type="InterPro" id="IPR011082">
    <property type="entry name" value="Exosome-assoc_fac/DNA_repair"/>
</dbReference>
<reference evidence="8" key="1">
    <citation type="journal article" date="2023" name="Mol. Phylogenet. Evol.">
        <title>Genome-scale phylogeny and comparative genomics of the fungal order Sordariales.</title>
        <authorList>
            <person name="Hensen N."/>
            <person name="Bonometti L."/>
            <person name="Westerberg I."/>
            <person name="Brannstrom I.O."/>
            <person name="Guillou S."/>
            <person name="Cros-Aarteil S."/>
            <person name="Calhoun S."/>
            <person name="Haridas S."/>
            <person name="Kuo A."/>
            <person name="Mondo S."/>
            <person name="Pangilinan J."/>
            <person name="Riley R."/>
            <person name="LaButti K."/>
            <person name="Andreopoulos B."/>
            <person name="Lipzen A."/>
            <person name="Chen C."/>
            <person name="Yan M."/>
            <person name="Daum C."/>
            <person name="Ng V."/>
            <person name="Clum A."/>
            <person name="Steindorff A."/>
            <person name="Ohm R.A."/>
            <person name="Martin F."/>
            <person name="Silar P."/>
            <person name="Natvig D.O."/>
            <person name="Lalanne C."/>
            <person name="Gautier V."/>
            <person name="Ament-Velasquez S.L."/>
            <person name="Kruys A."/>
            <person name="Hutchinson M.I."/>
            <person name="Powell A.J."/>
            <person name="Barry K."/>
            <person name="Miller A.N."/>
            <person name="Grigoriev I.V."/>
            <person name="Debuchy R."/>
            <person name="Gladieux P."/>
            <person name="Hiltunen Thoren M."/>
            <person name="Johannesson H."/>
        </authorList>
    </citation>
    <scope>NUCLEOTIDE SEQUENCE</scope>
    <source>
        <strain evidence="8">PSN324</strain>
    </source>
</reference>
<dbReference type="PANTHER" id="PTHR15341">
    <property type="entry name" value="SUN-COR STEROID HORMONE RECEPTOR CO-REPRESSOR"/>
    <property type="match status" value="1"/>
</dbReference>
<reference evidence="8" key="2">
    <citation type="submission" date="2023-06" db="EMBL/GenBank/DDBJ databases">
        <authorList>
            <consortium name="Lawrence Berkeley National Laboratory"/>
            <person name="Mondo S.J."/>
            <person name="Hensen N."/>
            <person name="Bonometti L."/>
            <person name="Westerberg I."/>
            <person name="Brannstrom I.O."/>
            <person name="Guillou S."/>
            <person name="Cros-Aarteil S."/>
            <person name="Calhoun S."/>
            <person name="Haridas S."/>
            <person name="Kuo A."/>
            <person name="Pangilinan J."/>
            <person name="Riley R."/>
            <person name="Labutti K."/>
            <person name="Andreopoulos B."/>
            <person name="Lipzen A."/>
            <person name="Chen C."/>
            <person name="Yanf M."/>
            <person name="Daum C."/>
            <person name="Ng V."/>
            <person name="Clum A."/>
            <person name="Steindorff A."/>
            <person name="Ohm R."/>
            <person name="Martin F."/>
            <person name="Silar P."/>
            <person name="Natvig D."/>
            <person name="Lalanne C."/>
            <person name="Gautier V."/>
            <person name="Ament-Velasquez S.L."/>
            <person name="Kruys A."/>
            <person name="Hutchinson M.I."/>
            <person name="Powell A.J."/>
            <person name="Barry K."/>
            <person name="Miller A.N."/>
            <person name="Grigoriev I.V."/>
            <person name="Debuchy R."/>
            <person name="Gladieux P."/>
            <person name="Thoren M.H."/>
            <person name="Johannesson H."/>
        </authorList>
    </citation>
    <scope>NUCLEOTIDE SEQUENCE</scope>
    <source>
        <strain evidence="8">PSN324</strain>
    </source>
</reference>
<dbReference type="AlphaFoldDB" id="A0AAV9HMZ4"/>
<dbReference type="PANTHER" id="PTHR15341:SF3">
    <property type="entry name" value="NUCLEAR NUCLEIC ACID-BINDING PROTEIN C1D"/>
    <property type="match status" value="1"/>
</dbReference>
<evidence type="ECO:0000256" key="4">
    <source>
        <dbReference type="ARBA" id="ARBA00022884"/>
    </source>
</evidence>
<accession>A0AAV9HMZ4</accession>
<feature type="region of interest" description="Disordered" evidence="7">
    <location>
        <begin position="137"/>
        <end position="223"/>
    </location>
</feature>
<evidence type="ECO:0000256" key="1">
    <source>
        <dbReference type="ARBA" id="ARBA00004123"/>
    </source>
</evidence>
<comment type="caution">
    <text evidence="8">The sequence shown here is derived from an EMBL/GenBank/DDBJ whole genome shotgun (WGS) entry which is preliminary data.</text>
</comment>
<keyword evidence="9" id="KW-1185">Reference proteome</keyword>
<dbReference type="Proteomes" id="UP001321749">
    <property type="component" value="Unassembled WGS sequence"/>
</dbReference>
<dbReference type="GO" id="GO:0000460">
    <property type="term" value="P:maturation of 5.8S rRNA"/>
    <property type="evidence" value="ECO:0007669"/>
    <property type="project" value="TreeGrafter"/>
</dbReference>
<comment type="function">
    <text evidence="6">Required for exosome-dependent processing of pre-rRNA and small nucleolar RNA (snRNA) precursors. Involved in processing of 35S pre-rRNA at the A0, A1 and A2 sites.</text>
</comment>
<dbReference type="GO" id="GO:0000178">
    <property type="term" value="C:exosome (RNase complex)"/>
    <property type="evidence" value="ECO:0007669"/>
    <property type="project" value="TreeGrafter"/>
</dbReference>
<evidence type="ECO:0000256" key="3">
    <source>
        <dbReference type="ARBA" id="ARBA00022552"/>
    </source>
</evidence>
<evidence type="ECO:0000256" key="2">
    <source>
        <dbReference type="ARBA" id="ARBA00009154"/>
    </source>
</evidence>
<feature type="region of interest" description="Disordered" evidence="7">
    <location>
        <begin position="257"/>
        <end position="278"/>
    </location>
</feature>
<evidence type="ECO:0000256" key="6">
    <source>
        <dbReference type="RuleBase" id="RU368003"/>
    </source>
</evidence>
<dbReference type="GO" id="GO:0003723">
    <property type="term" value="F:RNA binding"/>
    <property type="evidence" value="ECO:0007669"/>
    <property type="project" value="UniProtKB-UniRule"/>
</dbReference>
<dbReference type="GO" id="GO:0010468">
    <property type="term" value="P:regulation of gene expression"/>
    <property type="evidence" value="ECO:0007669"/>
    <property type="project" value="TreeGrafter"/>
</dbReference>
<dbReference type="GO" id="GO:0005730">
    <property type="term" value="C:nucleolus"/>
    <property type="evidence" value="ECO:0007669"/>
    <property type="project" value="TreeGrafter"/>
</dbReference>
<evidence type="ECO:0000313" key="9">
    <source>
        <dbReference type="Proteomes" id="UP001321749"/>
    </source>
</evidence>
<dbReference type="EMBL" id="MU864992">
    <property type="protein sequence ID" value="KAK4461394.1"/>
    <property type="molecule type" value="Genomic_DNA"/>
</dbReference>
<name>A0AAV9HMZ4_9PEZI</name>
<comment type="subcellular location">
    <subcellularLocation>
        <location evidence="1 6">Nucleus</location>
    </subcellularLocation>
</comment>
<dbReference type="GO" id="GO:0003677">
    <property type="term" value="F:DNA binding"/>
    <property type="evidence" value="ECO:0007669"/>
    <property type="project" value="TreeGrafter"/>
</dbReference>
<dbReference type="InterPro" id="IPR007146">
    <property type="entry name" value="Sas10/Utp3/C1D"/>
</dbReference>
<feature type="compositionally biased region" description="Polar residues" evidence="7">
    <location>
        <begin position="265"/>
        <end position="278"/>
    </location>
</feature>
<gene>
    <name evidence="8" type="ORF">QBC42DRAFT_339064</name>
</gene>
<dbReference type="Pfam" id="PF04000">
    <property type="entry name" value="Sas10_Utp3"/>
    <property type="match status" value="1"/>
</dbReference>
<keyword evidence="4 6" id="KW-0694">RNA-binding</keyword>
<evidence type="ECO:0000256" key="5">
    <source>
        <dbReference type="ARBA" id="ARBA00023242"/>
    </source>
</evidence>
<protein>
    <recommendedName>
        <fullName evidence="6">Exosome complex protein</fullName>
    </recommendedName>
</protein>
<feature type="compositionally biased region" description="Polar residues" evidence="7">
    <location>
        <begin position="188"/>
        <end position="200"/>
    </location>
</feature>
<proteinExistence type="inferred from homology"/>
<organism evidence="8 9">
    <name type="scientific">Cladorrhinum samala</name>
    <dbReference type="NCBI Taxonomy" id="585594"/>
    <lineage>
        <taxon>Eukaryota</taxon>
        <taxon>Fungi</taxon>
        <taxon>Dikarya</taxon>
        <taxon>Ascomycota</taxon>
        <taxon>Pezizomycotina</taxon>
        <taxon>Sordariomycetes</taxon>
        <taxon>Sordariomycetidae</taxon>
        <taxon>Sordariales</taxon>
        <taxon>Podosporaceae</taxon>
        <taxon>Cladorrhinum</taxon>
    </lineage>
</organism>
<comment type="similarity">
    <text evidence="2 6">Belongs to the C1D family.</text>
</comment>
<evidence type="ECO:0000256" key="7">
    <source>
        <dbReference type="SAM" id="MobiDB-lite"/>
    </source>
</evidence>
<evidence type="ECO:0000313" key="8">
    <source>
        <dbReference type="EMBL" id="KAK4461394.1"/>
    </source>
</evidence>